<dbReference type="Gene3D" id="3.40.50.300">
    <property type="entry name" value="P-loop containing nucleotide triphosphate hydrolases"/>
    <property type="match status" value="1"/>
</dbReference>
<dbReference type="GO" id="GO:0003723">
    <property type="term" value="F:RNA binding"/>
    <property type="evidence" value="ECO:0007669"/>
    <property type="project" value="TreeGrafter"/>
</dbReference>
<dbReference type="Proteomes" id="UP000050640">
    <property type="component" value="Unplaced"/>
</dbReference>
<dbReference type="STRING" id="1147741.A0A158Q8I6"/>
<dbReference type="GO" id="GO:0004386">
    <property type="term" value="F:helicase activity"/>
    <property type="evidence" value="ECO:0007669"/>
    <property type="project" value="TreeGrafter"/>
</dbReference>
<dbReference type="WBParaSite" id="EEL_0000769701-mRNA-1">
    <property type="protein sequence ID" value="EEL_0000769701-mRNA-1"/>
    <property type="gene ID" value="EEL_0000769701"/>
</dbReference>
<accession>A0A158Q8I6</accession>
<dbReference type="SUPFAM" id="SSF52540">
    <property type="entry name" value="P-loop containing nucleoside triphosphate hydrolases"/>
    <property type="match status" value="1"/>
</dbReference>
<keyword evidence="1" id="KW-1185">Reference proteome</keyword>
<reference evidence="2" key="1">
    <citation type="submission" date="2016-04" db="UniProtKB">
        <authorList>
            <consortium name="WormBaseParasite"/>
        </authorList>
    </citation>
    <scope>IDENTIFICATION</scope>
</reference>
<dbReference type="PANTHER" id="PTHR18934">
    <property type="entry name" value="ATP-DEPENDENT RNA HELICASE"/>
    <property type="match status" value="1"/>
</dbReference>
<proteinExistence type="predicted"/>
<evidence type="ECO:0000313" key="2">
    <source>
        <dbReference type="WBParaSite" id="EEL_0000769701-mRNA-1"/>
    </source>
</evidence>
<dbReference type="AlphaFoldDB" id="A0A158Q8I6"/>
<organism evidence="1 2">
    <name type="scientific">Elaeophora elaphi</name>
    <dbReference type="NCBI Taxonomy" id="1147741"/>
    <lineage>
        <taxon>Eukaryota</taxon>
        <taxon>Metazoa</taxon>
        <taxon>Ecdysozoa</taxon>
        <taxon>Nematoda</taxon>
        <taxon>Chromadorea</taxon>
        <taxon>Rhabditida</taxon>
        <taxon>Spirurina</taxon>
        <taxon>Spiruromorpha</taxon>
        <taxon>Filarioidea</taxon>
        <taxon>Onchocercidae</taxon>
        <taxon>Elaeophora</taxon>
    </lineage>
</organism>
<dbReference type="InterPro" id="IPR027417">
    <property type="entry name" value="P-loop_NTPase"/>
</dbReference>
<sequence>MKTCSRVGSAYGTQQSRPVFLKPIHRLPCNETTITFSSETVALRALSPDICSLCARDDIIFDNRNDSLVLEDRLTEEKTNVVISNPFLALSIQQQRIRLPIFKYRSHILYLLEKYRILIIVGETGCGKSTQVPQNPKPAFCTMKASLII</sequence>
<evidence type="ECO:0000313" key="1">
    <source>
        <dbReference type="Proteomes" id="UP000050640"/>
    </source>
</evidence>
<protein>
    <submittedName>
        <fullName evidence="2">Myosin motor domain-containing protein</fullName>
    </submittedName>
</protein>
<dbReference type="PANTHER" id="PTHR18934:SF136">
    <property type="entry name" value="ATP-DEPENDENT RNA HELICASE DHX35-RELATED"/>
    <property type="match status" value="1"/>
</dbReference>
<name>A0A158Q8I6_9BILA</name>
<dbReference type="GO" id="GO:0071013">
    <property type="term" value="C:catalytic step 2 spliceosome"/>
    <property type="evidence" value="ECO:0007669"/>
    <property type="project" value="TreeGrafter"/>
</dbReference>